<evidence type="ECO:0000313" key="2">
    <source>
        <dbReference type="EnsemblPlants" id="PGSC0003DMT400088177"/>
    </source>
</evidence>
<protein>
    <submittedName>
        <fullName evidence="2">Integrase core domain containing protein</fullName>
    </submittedName>
</protein>
<reference evidence="3" key="1">
    <citation type="journal article" date="2011" name="Nature">
        <title>Genome sequence and analysis of the tuber crop potato.</title>
        <authorList>
            <consortium name="The Potato Genome Sequencing Consortium"/>
        </authorList>
    </citation>
    <scope>NUCLEOTIDE SEQUENCE [LARGE SCALE GENOMIC DNA]</scope>
    <source>
        <strain evidence="3">cv. DM1-3 516 R44</strain>
    </source>
</reference>
<evidence type="ECO:0000256" key="1">
    <source>
        <dbReference type="SAM" id="MobiDB-lite"/>
    </source>
</evidence>
<dbReference type="Proteomes" id="UP000011115">
    <property type="component" value="Unassembled WGS sequence"/>
</dbReference>
<reference evidence="2" key="2">
    <citation type="submission" date="2015-06" db="UniProtKB">
        <authorList>
            <consortium name="EnsemblPlants"/>
        </authorList>
    </citation>
    <scope>IDENTIFICATION</scope>
    <source>
        <strain evidence="2">DM1-3 516 R44</strain>
    </source>
</reference>
<sequence length="135" mass="14204">MAPKKALTYIAKGKSKSVAPTYRLIDEDTDAESDPAYVPPTTRTSPTTPRTTRNQTRQVILDVVTAPQSNDGDTLIGSPAGSESTSASGSGSSFASDSSSDSANASPSRLLVRGIFQCHQTPILFQLLRSQTDGV</sequence>
<dbReference type="InParanoid" id="M1DFE1"/>
<keyword evidence="3" id="KW-1185">Reference proteome</keyword>
<proteinExistence type="predicted"/>
<dbReference type="Gramene" id="PGSC0003DMT400088177">
    <property type="protein sequence ID" value="PGSC0003DMT400088177"/>
    <property type="gene ID" value="PGSC0003DMG400037748"/>
</dbReference>
<name>M1DFE1_SOLTU</name>
<feature type="compositionally biased region" description="Low complexity" evidence="1">
    <location>
        <begin position="39"/>
        <end position="57"/>
    </location>
</feature>
<evidence type="ECO:0000313" key="3">
    <source>
        <dbReference type="Proteomes" id="UP000011115"/>
    </source>
</evidence>
<feature type="compositionally biased region" description="Low complexity" evidence="1">
    <location>
        <begin position="77"/>
        <end position="106"/>
    </location>
</feature>
<feature type="region of interest" description="Disordered" evidence="1">
    <location>
        <begin position="18"/>
        <end position="106"/>
    </location>
</feature>
<dbReference type="HOGENOM" id="CLU_1889488_0_0_1"/>
<organism evidence="2 3">
    <name type="scientific">Solanum tuberosum</name>
    <name type="common">Potato</name>
    <dbReference type="NCBI Taxonomy" id="4113"/>
    <lineage>
        <taxon>Eukaryota</taxon>
        <taxon>Viridiplantae</taxon>
        <taxon>Streptophyta</taxon>
        <taxon>Embryophyta</taxon>
        <taxon>Tracheophyta</taxon>
        <taxon>Spermatophyta</taxon>
        <taxon>Magnoliopsida</taxon>
        <taxon>eudicotyledons</taxon>
        <taxon>Gunneridae</taxon>
        <taxon>Pentapetalae</taxon>
        <taxon>asterids</taxon>
        <taxon>lamiids</taxon>
        <taxon>Solanales</taxon>
        <taxon>Solanaceae</taxon>
        <taxon>Solanoideae</taxon>
        <taxon>Solaneae</taxon>
        <taxon>Solanum</taxon>
    </lineage>
</organism>
<accession>M1DFE1</accession>
<dbReference type="PaxDb" id="4113-PGSC0003DMT400088177"/>
<dbReference type="EnsemblPlants" id="PGSC0003DMT400088177">
    <property type="protein sequence ID" value="PGSC0003DMT400088177"/>
    <property type="gene ID" value="PGSC0003DMG400037748"/>
</dbReference>
<dbReference type="AlphaFoldDB" id="M1DFE1"/>